<feature type="transmembrane region" description="Helical" evidence="9">
    <location>
        <begin position="83"/>
        <end position="106"/>
    </location>
</feature>
<feature type="transmembrane region" description="Helical" evidence="9">
    <location>
        <begin position="226"/>
        <end position="248"/>
    </location>
</feature>
<protein>
    <submittedName>
        <fullName evidence="10">Integral membrane protein MviN</fullName>
    </submittedName>
</protein>
<keyword evidence="6 9" id="KW-1133">Transmembrane helix</keyword>
<dbReference type="Proteomes" id="UP000001116">
    <property type="component" value="Chromosome"/>
</dbReference>
<dbReference type="AlphaFoldDB" id="A6WGL7"/>
<feature type="transmembrane region" description="Helical" evidence="9">
    <location>
        <begin position="314"/>
        <end position="337"/>
    </location>
</feature>
<evidence type="ECO:0000256" key="8">
    <source>
        <dbReference type="SAM" id="MobiDB-lite"/>
    </source>
</evidence>
<keyword evidence="2" id="KW-1003">Cell membrane</keyword>
<evidence type="ECO:0000256" key="3">
    <source>
        <dbReference type="ARBA" id="ARBA00022692"/>
    </source>
</evidence>
<reference evidence="11" key="1">
    <citation type="journal article" date="2008" name="PLoS ONE">
        <title>Survival in nuclear waste, extreme resistance, and potential applications gleaned from the genome sequence of Kineococcus radiotolerans SRS30216.</title>
        <authorList>
            <person name="Bagwell C.E."/>
            <person name="Bhat S."/>
            <person name="Hawkins G.M."/>
            <person name="Smith B.W."/>
            <person name="Biswas T."/>
            <person name="Hoover T.R."/>
            <person name="Saunders E."/>
            <person name="Han C.S."/>
            <person name="Tsodikov O.V."/>
            <person name="Shimkets L.J."/>
        </authorList>
    </citation>
    <scope>NUCLEOTIDE SEQUENCE [LARGE SCALE GENOMIC DNA]</scope>
    <source>
        <strain evidence="11">ATCC BAA-149 / DSM 14245 / SRS30216</strain>
    </source>
</reference>
<evidence type="ECO:0000256" key="5">
    <source>
        <dbReference type="ARBA" id="ARBA00022984"/>
    </source>
</evidence>
<dbReference type="GO" id="GO:0005886">
    <property type="term" value="C:plasma membrane"/>
    <property type="evidence" value="ECO:0007669"/>
    <property type="project" value="UniProtKB-SubCell"/>
</dbReference>
<dbReference type="PANTHER" id="PTHR47019:SF1">
    <property type="entry name" value="LIPID II FLIPPASE MURJ"/>
    <property type="match status" value="1"/>
</dbReference>
<evidence type="ECO:0000256" key="7">
    <source>
        <dbReference type="ARBA" id="ARBA00023136"/>
    </source>
</evidence>
<evidence type="ECO:0000256" key="1">
    <source>
        <dbReference type="ARBA" id="ARBA00004651"/>
    </source>
</evidence>
<feature type="transmembrane region" description="Helical" evidence="9">
    <location>
        <begin position="363"/>
        <end position="386"/>
    </location>
</feature>
<dbReference type="GO" id="GO:0008360">
    <property type="term" value="P:regulation of cell shape"/>
    <property type="evidence" value="ECO:0007669"/>
    <property type="project" value="UniProtKB-KW"/>
</dbReference>
<keyword evidence="4" id="KW-0133">Cell shape</keyword>
<dbReference type="HOGENOM" id="CLU_006797_3_0_11"/>
<feature type="transmembrane region" description="Helical" evidence="9">
    <location>
        <begin position="269"/>
        <end position="294"/>
    </location>
</feature>
<feature type="transmembrane region" description="Helical" evidence="9">
    <location>
        <begin position="151"/>
        <end position="172"/>
    </location>
</feature>
<feature type="transmembrane region" description="Helical" evidence="9">
    <location>
        <begin position="496"/>
        <end position="514"/>
    </location>
</feature>
<keyword evidence="11" id="KW-1185">Reference proteome</keyword>
<evidence type="ECO:0000313" key="11">
    <source>
        <dbReference type="Proteomes" id="UP000001116"/>
    </source>
</evidence>
<evidence type="ECO:0000256" key="9">
    <source>
        <dbReference type="SAM" id="Phobius"/>
    </source>
</evidence>
<dbReference type="CDD" id="cd13123">
    <property type="entry name" value="MATE_MurJ_like"/>
    <property type="match status" value="1"/>
</dbReference>
<keyword evidence="5" id="KW-0573">Peptidoglycan synthesis</keyword>
<feature type="transmembrane region" description="Helical" evidence="9">
    <location>
        <begin position="453"/>
        <end position="475"/>
    </location>
</feature>
<dbReference type="PRINTS" id="PR01806">
    <property type="entry name" value="VIRFACTRMVIN"/>
</dbReference>
<organism evidence="10 11">
    <name type="scientific">Kineococcus radiotolerans (strain ATCC BAA-149 / DSM 14245 / SRS30216)</name>
    <dbReference type="NCBI Taxonomy" id="266940"/>
    <lineage>
        <taxon>Bacteria</taxon>
        <taxon>Bacillati</taxon>
        <taxon>Actinomycetota</taxon>
        <taxon>Actinomycetes</taxon>
        <taxon>Kineosporiales</taxon>
        <taxon>Kineosporiaceae</taxon>
        <taxon>Kineococcus</taxon>
    </lineage>
</organism>
<dbReference type="GO" id="GO:0034204">
    <property type="term" value="P:lipid translocation"/>
    <property type="evidence" value="ECO:0007669"/>
    <property type="project" value="TreeGrafter"/>
</dbReference>
<sequence>MTRTAQASATIVGVSAPQDQQTARPDEPPAGDSLARSSALMASGTLVSRLLGFVRSAVQGAAIGGTTQVGAQVFDVANKAPNVFYMLLAGGVLNAVLVPQIVRALKLPDGGKEFVDRLITLALVIMAGATVVLTLAAPLVVRIYARFPADWMALTAAMAFWCLPQVFFYGLYTVLGQVLNAKGSFGPFMWAPVLNNVVAIAGLVAFMLLVPGAAELPVGEWQPWMIALLAGTATLGIVAQALVLFWPLRRAGFRYRPRWGFRGTGLRSAGRVAGWTFAAVVAGQLVFAFTTQTATRAGRQLSELGVNGASGASYTYAFLLFMLPHSLVAVSLVTALFTRLSSAAATGDTAAVRRDFSTGARTVTVAGALATAAFVALGPWIGAAMIPDGRPIGQVLVAMAAGLVPFSVNYLVSRVFYAYEDARTPFVTAVVNAVVTAIGNVVCWLVVPAQWTVVGIGVTMSVANVVAGTLGLVLLRRKLKSLDGRGIDGHLVLRTGVRVLLIAVLAGGVTAAAARRVGPLEGQVPNLAVVLAGGVVVLVVFVLLCRAMRVRELQDLAGPLLRRLPLPRRR</sequence>
<dbReference type="PANTHER" id="PTHR47019">
    <property type="entry name" value="LIPID II FLIPPASE MURJ"/>
    <property type="match status" value="1"/>
</dbReference>
<feature type="transmembrane region" description="Helical" evidence="9">
    <location>
        <begin position="392"/>
        <end position="412"/>
    </location>
</feature>
<feature type="transmembrane region" description="Helical" evidence="9">
    <location>
        <begin position="193"/>
        <end position="214"/>
    </location>
</feature>
<feature type="transmembrane region" description="Helical" evidence="9">
    <location>
        <begin position="526"/>
        <end position="545"/>
    </location>
</feature>
<dbReference type="GO" id="GO:0015648">
    <property type="term" value="F:lipid-linked peptidoglycan transporter activity"/>
    <property type="evidence" value="ECO:0007669"/>
    <property type="project" value="TreeGrafter"/>
</dbReference>
<dbReference type="EMBL" id="CP000750">
    <property type="protein sequence ID" value="ABS05956.1"/>
    <property type="molecule type" value="Genomic_DNA"/>
</dbReference>
<dbReference type="InterPro" id="IPR004268">
    <property type="entry name" value="MurJ"/>
</dbReference>
<proteinExistence type="predicted"/>
<evidence type="ECO:0000256" key="4">
    <source>
        <dbReference type="ARBA" id="ARBA00022960"/>
    </source>
</evidence>
<dbReference type="OrthoDB" id="9786339at2"/>
<name>A6WGL7_KINRD</name>
<feature type="transmembrane region" description="Helical" evidence="9">
    <location>
        <begin position="424"/>
        <end position="447"/>
    </location>
</feature>
<gene>
    <name evidence="10" type="ordered locus">Krad_4497</name>
</gene>
<dbReference type="Pfam" id="PF03023">
    <property type="entry name" value="MurJ"/>
    <property type="match status" value="1"/>
</dbReference>
<keyword evidence="3 9" id="KW-0812">Transmembrane</keyword>
<dbReference type="KEGG" id="kra:Krad_4497"/>
<dbReference type="GO" id="GO:0009252">
    <property type="term" value="P:peptidoglycan biosynthetic process"/>
    <property type="evidence" value="ECO:0007669"/>
    <property type="project" value="UniProtKB-KW"/>
</dbReference>
<comment type="subcellular location">
    <subcellularLocation>
        <location evidence="1">Cell membrane</location>
        <topology evidence="1">Multi-pass membrane protein</topology>
    </subcellularLocation>
</comment>
<dbReference type="NCBIfam" id="TIGR01695">
    <property type="entry name" value="murJ_mviN"/>
    <property type="match status" value="1"/>
</dbReference>
<feature type="region of interest" description="Disordered" evidence="8">
    <location>
        <begin position="1"/>
        <end position="34"/>
    </location>
</feature>
<feature type="transmembrane region" description="Helical" evidence="9">
    <location>
        <begin position="118"/>
        <end position="145"/>
    </location>
</feature>
<dbReference type="eggNOG" id="COG0728">
    <property type="taxonomic scope" value="Bacteria"/>
</dbReference>
<accession>A6WGL7</accession>
<dbReference type="STRING" id="266940.Krad_4497"/>
<evidence type="ECO:0000256" key="2">
    <source>
        <dbReference type="ARBA" id="ARBA00022475"/>
    </source>
</evidence>
<evidence type="ECO:0000256" key="6">
    <source>
        <dbReference type="ARBA" id="ARBA00022989"/>
    </source>
</evidence>
<keyword evidence="7 9" id="KW-0472">Membrane</keyword>
<evidence type="ECO:0000313" key="10">
    <source>
        <dbReference type="EMBL" id="ABS05956.1"/>
    </source>
</evidence>
<dbReference type="InterPro" id="IPR051050">
    <property type="entry name" value="Lipid_II_flippase_MurJ/MviN"/>
</dbReference>